<reference evidence="11" key="1">
    <citation type="submission" date="2016-10" db="EMBL/GenBank/DDBJ databases">
        <authorList>
            <person name="Varghese N."/>
            <person name="Submissions S."/>
        </authorList>
    </citation>
    <scope>NUCLEOTIDE SEQUENCE [LARGE SCALE GENOMIC DNA]</scope>
    <source>
        <strain evidence="11">DSM 44268</strain>
    </source>
</reference>
<keyword evidence="3 8" id="KW-0479">Metal-binding</keyword>
<evidence type="ECO:0000256" key="7">
    <source>
        <dbReference type="ARBA" id="ARBA00023291"/>
    </source>
</evidence>
<dbReference type="PANTHER" id="PTHR36923">
    <property type="entry name" value="FERREDOXIN"/>
    <property type="match status" value="1"/>
</dbReference>
<dbReference type="GO" id="GO:0005506">
    <property type="term" value="F:iron ion binding"/>
    <property type="evidence" value="ECO:0007669"/>
    <property type="project" value="UniProtKB-UniRule"/>
</dbReference>
<keyword evidence="5 8" id="KW-0408">Iron</keyword>
<dbReference type="SUPFAM" id="SSF54862">
    <property type="entry name" value="4Fe-4S ferredoxins"/>
    <property type="match status" value="1"/>
</dbReference>
<comment type="function">
    <text evidence="8">Ferredoxins are iron-sulfur proteins that transfer electrons in a wide variety of metabolic reactions.</text>
</comment>
<evidence type="ECO:0000313" key="10">
    <source>
        <dbReference type="EMBL" id="SDF40740.1"/>
    </source>
</evidence>
<evidence type="ECO:0000256" key="3">
    <source>
        <dbReference type="ARBA" id="ARBA00022723"/>
    </source>
</evidence>
<evidence type="ECO:0000256" key="5">
    <source>
        <dbReference type="ARBA" id="ARBA00023004"/>
    </source>
</evidence>
<protein>
    <recommendedName>
        <fullName evidence="8">Ferredoxin</fullName>
    </recommendedName>
</protein>
<keyword evidence="7" id="KW-0003">3Fe-4S</keyword>
<dbReference type="PANTHER" id="PTHR36923:SF3">
    <property type="entry name" value="FERREDOXIN"/>
    <property type="match status" value="1"/>
</dbReference>
<dbReference type="PRINTS" id="PR00352">
    <property type="entry name" value="3FE4SFRDOXIN"/>
</dbReference>
<comment type="cofactor">
    <cofactor evidence="1">
        <name>[3Fe-4S] cluster</name>
        <dbReference type="ChEBI" id="CHEBI:21137"/>
    </cofactor>
</comment>
<dbReference type="AlphaFoldDB" id="A0A1G7KUZ5"/>
<dbReference type="InterPro" id="IPR051269">
    <property type="entry name" value="Fe-S_cluster_ET"/>
</dbReference>
<dbReference type="OrthoDB" id="9803319at2"/>
<accession>A0A1G7KUZ5</accession>
<gene>
    <name evidence="10" type="ORF">SAMN05660662_2076</name>
</gene>
<dbReference type="InterPro" id="IPR001080">
    <property type="entry name" value="3Fe4S_ferredoxin"/>
</dbReference>
<keyword evidence="4 8" id="KW-0249">Electron transport</keyword>
<dbReference type="STRING" id="1550231.SAMN05660662_2076"/>
<dbReference type="EMBL" id="FNBT01000003">
    <property type="protein sequence ID" value="SDF40740.1"/>
    <property type="molecule type" value="Genomic_DNA"/>
</dbReference>
<keyword evidence="2 8" id="KW-0813">Transport</keyword>
<name>A0A1G7KUZ5_9ACTN</name>
<evidence type="ECO:0000256" key="4">
    <source>
        <dbReference type="ARBA" id="ARBA00022982"/>
    </source>
</evidence>
<keyword evidence="11" id="KW-1185">Reference proteome</keyword>
<organism evidence="10 11">
    <name type="scientific">Blastococcus aurantiacus</name>
    <dbReference type="NCBI Taxonomy" id="1550231"/>
    <lineage>
        <taxon>Bacteria</taxon>
        <taxon>Bacillati</taxon>
        <taxon>Actinomycetota</taxon>
        <taxon>Actinomycetes</taxon>
        <taxon>Geodermatophilales</taxon>
        <taxon>Geodermatophilaceae</taxon>
        <taxon>Blastococcus</taxon>
    </lineage>
</organism>
<dbReference type="InterPro" id="IPR017896">
    <property type="entry name" value="4Fe4S_Fe-S-bd"/>
</dbReference>
<dbReference type="Gene3D" id="3.30.70.20">
    <property type="match status" value="1"/>
</dbReference>
<evidence type="ECO:0000259" key="9">
    <source>
        <dbReference type="PROSITE" id="PS51379"/>
    </source>
</evidence>
<dbReference type="Pfam" id="PF13370">
    <property type="entry name" value="Fer4_13"/>
    <property type="match status" value="1"/>
</dbReference>
<feature type="domain" description="4Fe-4S ferredoxin-type" evidence="9">
    <location>
        <begin position="2"/>
        <end position="30"/>
    </location>
</feature>
<proteinExistence type="predicted"/>
<evidence type="ECO:0000256" key="1">
    <source>
        <dbReference type="ARBA" id="ARBA00001927"/>
    </source>
</evidence>
<sequence length="64" mass="6883">MSRVQVDRERCVGSGVCESLAPEVFEIDDDGVLQVHREEPAADELDGVQDAVQSCPARALALAE</sequence>
<dbReference type="RefSeq" id="WP_091765580.1">
    <property type="nucleotide sequence ID" value="NZ_FNBT01000003.1"/>
</dbReference>
<evidence type="ECO:0000256" key="6">
    <source>
        <dbReference type="ARBA" id="ARBA00023014"/>
    </source>
</evidence>
<dbReference type="GO" id="GO:0051538">
    <property type="term" value="F:3 iron, 4 sulfur cluster binding"/>
    <property type="evidence" value="ECO:0007669"/>
    <property type="project" value="UniProtKB-KW"/>
</dbReference>
<evidence type="ECO:0000256" key="2">
    <source>
        <dbReference type="ARBA" id="ARBA00022448"/>
    </source>
</evidence>
<evidence type="ECO:0000256" key="8">
    <source>
        <dbReference type="RuleBase" id="RU368020"/>
    </source>
</evidence>
<dbReference type="Proteomes" id="UP000199406">
    <property type="component" value="Unassembled WGS sequence"/>
</dbReference>
<dbReference type="PROSITE" id="PS51379">
    <property type="entry name" value="4FE4S_FER_2"/>
    <property type="match status" value="1"/>
</dbReference>
<evidence type="ECO:0000313" key="11">
    <source>
        <dbReference type="Proteomes" id="UP000199406"/>
    </source>
</evidence>
<dbReference type="GO" id="GO:0009055">
    <property type="term" value="F:electron transfer activity"/>
    <property type="evidence" value="ECO:0007669"/>
    <property type="project" value="UniProtKB-UniRule"/>
</dbReference>
<keyword evidence="6 8" id="KW-0411">Iron-sulfur</keyword>